<feature type="compositionally biased region" description="Basic and acidic residues" evidence="1">
    <location>
        <begin position="24"/>
        <end position="41"/>
    </location>
</feature>
<feature type="region of interest" description="Disordered" evidence="1">
    <location>
        <begin position="86"/>
        <end position="151"/>
    </location>
</feature>
<keyword evidence="3" id="KW-1185">Reference proteome</keyword>
<dbReference type="Proteomes" id="UP000189981">
    <property type="component" value="Unassembled WGS sequence"/>
</dbReference>
<feature type="compositionally biased region" description="Basic and acidic residues" evidence="1">
    <location>
        <begin position="86"/>
        <end position="136"/>
    </location>
</feature>
<dbReference type="AlphaFoldDB" id="A0A1T5B436"/>
<sequence>MNMKKLMITAALVVTIASLGYSQERPERPRGEGDRKARVEGQQRQPRTPEQRAQMATDALEKKLGLTAEQKTKVYALNLERAEKMEKTMKSEREFRKDQMEKHKSLMEESDKKLSKILTDEQRKSYEDMKKQSRDRMKARRPQAGPRNRVK</sequence>
<evidence type="ECO:0000313" key="2">
    <source>
        <dbReference type="EMBL" id="SKB41976.1"/>
    </source>
</evidence>
<gene>
    <name evidence="2" type="ORF">SAMN05661099_1265</name>
</gene>
<evidence type="ECO:0000256" key="1">
    <source>
        <dbReference type="SAM" id="MobiDB-lite"/>
    </source>
</evidence>
<feature type="region of interest" description="Disordered" evidence="1">
    <location>
        <begin position="19"/>
        <end position="55"/>
    </location>
</feature>
<proteinExistence type="predicted"/>
<protein>
    <recommendedName>
        <fullName evidence="4">LTXXQ motif family protein</fullName>
    </recommendedName>
</protein>
<reference evidence="3" key="1">
    <citation type="submission" date="2017-02" db="EMBL/GenBank/DDBJ databases">
        <authorList>
            <person name="Varghese N."/>
            <person name="Submissions S."/>
        </authorList>
    </citation>
    <scope>NUCLEOTIDE SEQUENCE [LARGE SCALE GENOMIC DNA]</scope>
    <source>
        <strain evidence="3">DSM 22385</strain>
    </source>
</reference>
<name>A0A1T5B436_9SPHI</name>
<organism evidence="2 3">
    <name type="scientific">Daejeonella lutea</name>
    <dbReference type="NCBI Taxonomy" id="572036"/>
    <lineage>
        <taxon>Bacteria</taxon>
        <taxon>Pseudomonadati</taxon>
        <taxon>Bacteroidota</taxon>
        <taxon>Sphingobacteriia</taxon>
        <taxon>Sphingobacteriales</taxon>
        <taxon>Sphingobacteriaceae</taxon>
        <taxon>Daejeonella</taxon>
    </lineage>
</organism>
<dbReference type="STRING" id="572036.SAMN05661099_1265"/>
<accession>A0A1T5B436</accession>
<dbReference type="EMBL" id="FUYR01000001">
    <property type="protein sequence ID" value="SKB41976.1"/>
    <property type="molecule type" value="Genomic_DNA"/>
</dbReference>
<evidence type="ECO:0008006" key="4">
    <source>
        <dbReference type="Google" id="ProtNLM"/>
    </source>
</evidence>
<evidence type="ECO:0000313" key="3">
    <source>
        <dbReference type="Proteomes" id="UP000189981"/>
    </source>
</evidence>